<comment type="caution">
    <text evidence="2">The sequence shown here is derived from an EMBL/GenBank/DDBJ whole genome shotgun (WGS) entry which is preliminary data.</text>
</comment>
<accession>X1SNH2</accession>
<proteinExistence type="predicted"/>
<sequence length="86" mass="10201">MDKSDFNTKRGKRETIRPVLPRQAHRRYQNRYPGTGAEEDGNRKTGYERTLRYVRDVRHEVESVMHRIVTPSDLRDGEENPTCWGQ</sequence>
<dbReference type="AlphaFoldDB" id="X1SNH2"/>
<feature type="compositionally biased region" description="Basic and acidic residues" evidence="1">
    <location>
        <begin position="1"/>
        <end position="16"/>
    </location>
</feature>
<dbReference type="EMBL" id="BARW01009157">
    <property type="protein sequence ID" value="GAI76915.1"/>
    <property type="molecule type" value="Genomic_DNA"/>
</dbReference>
<feature type="region of interest" description="Disordered" evidence="1">
    <location>
        <begin position="1"/>
        <end position="45"/>
    </location>
</feature>
<evidence type="ECO:0000313" key="2">
    <source>
        <dbReference type="EMBL" id="GAI76915.1"/>
    </source>
</evidence>
<reference evidence="2" key="1">
    <citation type="journal article" date="2014" name="Front. Microbiol.">
        <title>High frequency of phylogenetically diverse reductive dehalogenase-homologous genes in deep subseafloor sedimentary metagenomes.</title>
        <authorList>
            <person name="Kawai M."/>
            <person name="Futagami T."/>
            <person name="Toyoda A."/>
            <person name="Takaki Y."/>
            <person name="Nishi S."/>
            <person name="Hori S."/>
            <person name="Arai W."/>
            <person name="Tsubouchi T."/>
            <person name="Morono Y."/>
            <person name="Uchiyama I."/>
            <person name="Ito T."/>
            <person name="Fujiyama A."/>
            <person name="Inagaki F."/>
            <person name="Takami H."/>
        </authorList>
    </citation>
    <scope>NUCLEOTIDE SEQUENCE</scope>
    <source>
        <strain evidence="2">Expedition CK06-06</strain>
    </source>
</reference>
<name>X1SNH2_9ZZZZ</name>
<protein>
    <submittedName>
        <fullName evidence="2">Uncharacterized protein</fullName>
    </submittedName>
</protein>
<organism evidence="2">
    <name type="scientific">marine sediment metagenome</name>
    <dbReference type="NCBI Taxonomy" id="412755"/>
    <lineage>
        <taxon>unclassified sequences</taxon>
        <taxon>metagenomes</taxon>
        <taxon>ecological metagenomes</taxon>
    </lineage>
</organism>
<evidence type="ECO:0000256" key="1">
    <source>
        <dbReference type="SAM" id="MobiDB-lite"/>
    </source>
</evidence>
<gene>
    <name evidence="2" type="ORF">S12H4_18524</name>
</gene>